<dbReference type="EC" id="2.7.1.26" evidence="3"/>
<evidence type="ECO:0000256" key="12">
    <source>
        <dbReference type="ARBA" id="ARBA00022840"/>
    </source>
</evidence>
<evidence type="ECO:0000256" key="13">
    <source>
        <dbReference type="ARBA" id="ARBA00029789"/>
    </source>
</evidence>
<dbReference type="FunFam" id="2.40.30.30:FF:000002">
    <property type="entry name" value="Riboflavin kinase, putative"/>
    <property type="match status" value="1"/>
</dbReference>
<evidence type="ECO:0000256" key="16">
    <source>
        <dbReference type="ARBA" id="ARBA00077632"/>
    </source>
</evidence>
<evidence type="ECO:0000256" key="15">
    <source>
        <dbReference type="ARBA" id="ARBA00054097"/>
    </source>
</evidence>
<dbReference type="GO" id="GO:0008531">
    <property type="term" value="F:riboflavin kinase activity"/>
    <property type="evidence" value="ECO:0007669"/>
    <property type="project" value="UniProtKB-EC"/>
</dbReference>
<dbReference type="GO" id="GO:0009398">
    <property type="term" value="P:FMN biosynthetic process"/>
    <property type="evidence" value="ECO:0007669"/>
    <property type="project" value="UniProtKB-UniPathway"/>
</dbReference>
<keyword evidence="6" id="KW-0288">FMN</keyword>
<dbReference type="GO" id="GO:0005739">
    <property type="term" value="C:mitochondrion"/>
    <property type="evidence" value="ECO:0007669"/>
    <property type="project" value="TreeGrafter"/>
</dbReference>
<evidence type="ECO:0000256" key="7">
    <source>
        <dbReference type="ARBA" id="ARBA00022679"/>
    </source>
</evidence>
<comment type="catalytic activity">
    <reaction evidence="14">
        <text>riboflavin + ATP = FMN + ADP + H(+)</text>
        <dbReference type="Rhea" id="RHEA:14357"/>
        <dbReference type="ChEBI" id="CHEBI:15378"/>
        <dbReference type="ChEBI" id="CHEBI:30616"/>
        <dbReference type="ChEBI" id="CHEBI:57986"/>
        <dbReference type="ChEBI" id="CHEBI:58210"/>
        <dbReference type="ChEBI" id="CHEBI:456216"/>
        <dbReference type="EC" id="2.7.1.26"/>
    </reaction>
    <physiologicalReaction direction="left-to-right" evidence="14">
        <dbReference type="Rhea" id="RHEA:14358"/>
    </physiologicalReaction>
</comment>
<dbReference type="AlphaFoldDB" id="A0A8B7XZC3"/>
<evidence type="ECO:0000256" key="2">
    <source>
        <dbReference type="ARBA" id="ARBA00005201"/>
    </source>
</evidence>
<feature type="domain" description="Riboflavin kinase" evidence="17">
    <location>
        <begin position="16"/>
        <end position="146"/>
    </location>
</feature>
<keyword evidence="11" id="KW-0862">Zinc</keyword>
<evidence type="ECO:0000256" key="14">
    <source>
        <dbReference type="ARBA" id="ARBA00050912"/>
    </source>
</evidence>
<dbReference type="GO" id="GO:0005524">
    <property type="term" value="F:ATP binding"/>
    <property type="evidence" value="ECO:0007669"/>
    <property type="project" value="UniProtKB-KW"/>
</dbReference>
<dbReference type="InterPro" id="IPR015865">
    <property type="entry name" value="Riboflavin_kinase_bac/euk"/>
</dbReference>
<dbReference type="KEGG" id="aplc:110976427"/>
<name>A0A8B7XZC3_ACAPL</name>
<comment type="function">
    <text evidence="15">Catalyzes the phosphorylation of riboflavin (vitamin B2) to form flavin-mononucleotide (FMN), hence rate-limiting enzyme in the synthesis of FAD. Essential for TNF-induced reactive oxygen species (ROS) production. Through its interaction with both TNFRSF1A and CYBA, physically and functionally couples TNFRSF1A to NADPH oxidase. TNF-activation of RFK may enhance the incorporation of FAD in NADPH oxidase, a critical step for the assembly and activation of NADPH oxidase.</text>
</comment>
<protein>
    <recommendedName>
        <fullName evidence="4">Riboflavin kinase</fullName>
        <ecNumber evidence="3">2.7.1.26</ecNumber>
    </recommendedName>
    <alternativeName>
        <fullName evidence="16">ATP:riboflavin 5'-phosphotransferase</fullName>
    </alternativeName>
    <alternativeName>
        <fullName evidence="13">Flavokinase</fullName>
    </alternativeName>
</protein>
<keyword evidence="10" id="KW-0418">Kinase</keyword>
<accession>A0A8B7XZC3</accession>
<keyword evidence="12" id="KW-0067">ATP-binding</keyword>
<dbReference type="RefSeq" id="XP_022085380.1">
    <property type="nucleotide sequence ID" value="XM_022229688.1"/>
</dbReference>
<keyword evidence="5" id="KW-0285">Flavoprotein</keyword>
<evidence type="ECO:0000256" key="4">
    <source>
        <dbReference type="ARBA" id="ARBA00017394"/>
    </source>
</evidence>
<comment type="cofactor">
    <cofactor evidence="1">
        <name>Zn(2+)</name>
        <dbReference type="ChEBI" id="CHEBI:29105"/>
    </cofactor>
</comment>
<evidence type="ECO:0000256" key="8">
    <source>
        <dbReference type="ARBA" id="ARBA00022723"/>
    </source>
</evidence>
<organism evidence="18 19">
    <name type="scientific">Acanthaster planci</name>
    <name type="common">Crown-of-thorns starfish</name>
    <dbReference type="NCBI Taxonomy" id="133434"/>
    <lineage>
        <taxon>Eukaryota</taxon>
        <taxon>Metazoa</taxon>
        <taxon>Echinodermata</taxon>
        <taxon>Eleutherozoa</taxon>
        <taxon>Asterozoa</taxon>
        <taxon>Asteroidea</taxon>
        <taxon>Valvatacea</taxon>
        <taxon>Valvatida</taxon>
        <taxon>Acanthasteridae</taxon>
        <taxon>Acanthaster</taxon>
    </lineage>
</organism>
<evidence type="ECO:0000259" key="17">
    <source>
        <dbReference type="SMART" id="SM00904"/>
    </source>
</evidence>
<sequence>MIRNLLGQINRLSSTMSALPYFAQGEVVKGFGRGSKELGIPTANYPDDVVKHLPSELTTGVYCGWASVDHGDVHKMVLSLGWNPYYQNTKKSMETHIMHQFKDDFYGSNLSIVILAFIRPEKSFTSLDELIRAIKTDIAEADMLLDRPENKIFQQDNFFNVDSRL</sequence>
<dbReference type="GeneID" id="110976427"/>
<evidence type="ECO:0000256" key="5">
    <source>
        <dbReference type="ARBA" id="ARBA00022630"/>
    </source>
</evidence>
<keyword evidence="18" id="KW-1185">Reference proteome</keyword>
<dbReference type="Gene3D" id="2.40.30.30">
    <property type="entry name" value="Riboflavin kinase-like"/>
    <property type="match status" value="1"/>
</dbReference>
<evidence type="ECO:0000313" key="19">
    <source>
        <dbReference type="RefSeq" id="XP_022085380.1"/>
    </source>
</evidence>
<evidence type="ECO:0000256" key="9">
    <source>
        <dbReference type="ARBA" id="ARBA00022741"/>
    </source>
</evidence>
<dbReference type="Proteomes" id="UP000694845">
    <property type="component" value="Unplaced"/>
</dbReference>
<gene>
    <name evidence="19" type="primary">LOC110976427</name>
</gene>
<dbReference type="InterPro" id="IPR023468">
    <property type="entry name" value="Riboflavin_kinase"/>
</dbReference>
<evidence type="ECO:0000313" key="18">
    <source>
        <dbReference type="Proteomes" id="UP000694845"/>
    </source>
</evidence>
<evidence type="ECO:0000256" key="6">
    <source>
        <dbReference type="ARBA" id="ARBA00022643"/>
    </source>
</evidence>
<proteinExistence type="predicted"/>
<dbReference type="GO" id="GO:0009231">
    <property type="term" value="P:riboflavin biosynthetic process"/>
    <property type="evidence" value="ECO:0007669"/>
    <property type="project" value="InterPro"/>
</dbReference>
<evidence type="ECO:0000256" key="3">
    <source>
        <dbReference type="ARBA" id="ARBA00012105"/>
    </source>
</evidence>
<comment type="pathway">
    <text evidence="2">Cofactor biosynthesis; FMN biosynthesis; FMN from riboflavin (ATP route): step 1/1.</text>
</comment>
<dbReference type="PANTHER" id="PTHR22749">
    <property type="entry name" value="RIBOFLAVIN KINASE/FMN ADENYLYLTRANSFERASE"/>
    <property type="match status" value="1"/>
</dbReference>
<dbReference type="InterPro" id="IPR023465">
    <property type="entry name" value="Riboflavin_kinase_dom_sf"/>
</dbReference>
<dbReference type="OrthoDB" id="276388at2759"/>
<dbReference type="PANTHER" id="PTHR22749:SF6">
    <property type="entry name" value="RIBOFLAVIN KINASE"/>
    <property type="match status" value="1"/>
</dbReference>
<dbReference type="Pfam" id="PF01687">
    <property type="entry name" value="Flavokinase"/>
    <property type="match status" value="1"/>
</dbReference>
<dbReference type="UniPathway" id="UPA00276">
    <property type="reaction ID" value="UER00406"/>
</dbReference>
<evidence type="ECO:0000256" key="1">
    <source>
        <dbReference type="ARBA" id="ARBA00001947"/>
    </source>
</evidence>
<dbReference type="SUPFAM" id="SSF82114">
    <property type="entry name" value="Riboflavin kinase-like"/>
    <property type="match status" value="1"/>
</dbReference>
<dbReference type="CTD" id="55312"/>
<evidence type="ECO:0000256" key="11">
    <source>
        <dbReference type="ARBA" id="ARBA00022833"/>
    </source>
</evidence>
<dbReference type="GO" id="GO:0046872">
    <property type="term" value="F:metal ion binding"/>
    <property type="evidence" value="ECO:0007669"/>
    <property type="project" value="UniProtKB-KW"/>
</dbReference>
<reference evidence="19" key="1">
    <citation type="submission" date="2025-08" db="UniProtKB">
        <authorList>
            <consortium name="RefSeq"/>
        </authorList>
    </citation>
    <scope>IDENTIFICATION</scope>
</reference>
<evidence type="ECO:0000256" key="10">
    <source>
        <dbReference type="ARBA" id="ARBA00022777"/>
    </source>
</evidence>
<keyword evidence="7" id="KW-0808">Transferase</keyword>
<keyword evidence="9" id="KW-0547">Nucleotide-binding</keyword>
<keyword evidence="8" id="KW-0479">Metal-binding</keyword>
<dbReference type="SMART" id="SM00904">
    <property type="entry name" value="Flavokinase"/>
    <property type="match status" value="1"/>
</dbReference>